<evidence type="ECO:0000313" key="2">
    <source>
        <dbReference type="Proteomes" id="UP000183615"/>
    </source>
</evidence>
<dbReference type="Proteomes" id="UP000183615">
    <property type="component" value="Unassembled WGS sequence"/>
</dbReference>
<proteinExistence type="predicted"/>
<name>A0A1J5TLU0_9ARCH</name>
<protein>
    <submittedName>
        <fullName evidence="1">Uncharacterized protein</fullName>
    </submittedName>
</protein>
<sequence>MKKVFSIAFVTILLGMAFSGCLGNGLFSNDENTITITSPTWTKGDFWEYSIKASGLEISTTMVVSIDDDDTDYYIGTGSLEDAKRHAVLNHNPAIGRVQMSDFAIYEKNIPQTILDFPLEKDKGWSFGLYGKEQFNAMVEDVDENIAHVVATSSDGARIDYTFDREARWLSNFTFIDSNGETILAMKLANYGKGFTGNSYFCRGGDLYDEEFTGPDVSVYDTIFINEGHERYGNWDYIIYFLDADIGSSGSGELVLRDHLETDVLVKTLSPGTTMSEMGTVGGSSGNWTFEISLSGDADVRMRIAGAIQYTYAV</sequence>
<organism evidence="1 2">
    <name type="scientific">Marine Group III euryarchaeote CG-Epi2</name>
    <dbReference type="NCBI Taxonomy" id="1888996"/>
    <lineage>
        <taxon>Archaea</taxon>
        <taxon>Methanobacteriati</taxon>
        <taxon>Thermoplasmatota</taxon>
        <taxon>Thermoplasmata</taxon>
        <taxon>Candidatus Thermoprofundales</taxon>
    </lineage>
</organism>
<dbReference type="AlphaFoldDB" id="A0A1J5TLU0"/>
<dbReference type="EMBL" id="MIYZ01000029">
    <property type="protein sequence ID" value="OIR21919.1"/>
    <property type="molecule type" value="Genomic_DNA"/>
</dbReference>
<dbReference type="PROSITE" id="PS51257">
    <property type="entry name" value="PROKAR_LIPOPROTEIN"/>
    <property type="match status" value="1"/>
</dbReference>
<accession>A0A1J5TLU0</accession>
<reference evidence="1 2" key="1">
    <citation type="submission" date="2016-08" db="EMBL/GenBank/DDBJ databases">
        <title>New Insights into Marine Group III Euryarchaeota, from dark to light.</title>
        <authorList>
            <person name="Haro-Moreno J.M."/>
            <person name="Rodriguez-Valera F."/>
            <person name="Lopez-Garcia P."/>
            <person name="Moreira D."/>
            <person name="Martin-Cuadrado A.B."/>
        </authorList>
    </citation>
    <scope>NUCLEOTIDE SEQUENCE [LARGE SCALE GENOMIC DNA]</scope>
    <source>
        <strain evidence="1">CG-Epi2</strain>
    </source>
</reference>
<gene>
    <name evidence="1" type="ORF">BET99_05450</name>
</gene>
<evidence type="ECO:0000313" key="1">
    <source>
        <dbReference type="EMBL" id="OIR21919.1"/>
    </source>
</evidence>
<comment type="caution">
    <text evidence="1">The sequence shown here is derived from an EMBL/GenBank/DDBJ whole genome shotgun (WGS) entry which is preliminary data.</text>
</comment>